<dbReference type="PROSITE" id="PS50937">
    <property type="entry name" value="HTH_MERR_2"/>
    <property type="match status" value="1"/>
</dbReference>
<dbReference type="Pfam" id="PF13411">
    <property type="entry name" value="MerR_1"/>
    <property type="match status" value="1"/>
</dbReference>
<dbReference type="EMBL" id="JACWZY010000071">
    <property type="protein sequence ID" value="MBD2705784.1"/>
    <property type="molecule type" value="Genomic_DNA"/>
</dbReference>
<sequence length="140" mass="16259">MLIGVISQKSGFSRDTIRYYEKIGLLELHKKARRENNYKEYTPVILSRLRAIRELKMIGYTLQEIRQVIESYEIGNLDCMAGKEQVLEKIRLIDEQIQQIQTIKQQLSEAVAECPNHCKIIAILDQTITLEKGTYLSKCL</sequence>
<dbReference type="RefSeq" id="WP_190893537.1">
    <property type="nucleotide sequence ID" value="NZ_JACWZY010000071.1"/>
</dbReference>
<protein>
    <submittedName>
        <fullName evidence="6">MerR family transcriptional regulator</fullName>
    </submittedName>
</protein>
<comment type="caution">
    <text evidence="6">The sequence shown here is derived from an EMBL/GenBank/DDBJ whole genome shotgun (WGS) entry which is preliminary data.</text>
</comment>
<keyword evidence="7" id="KW-1185">Reference proteome</keyword>
<keyword evidence="1" id="KW-0678">Repressor</keyword>
<dbReference type="InterPro" id="IPR000551">
    <property type="entry name" value="MerR-type_HTH_dom"/>
</dbReference>
<dbReference type="SMART" id="SM00422">
    <property type="entry name" value="HTH_MERR"/>
    <property type="match status" value="1"/>
</dbReference>
<evidence type="ECO:0000256" key="3">
    <source>
        <dbReference type="ARBA" id="ARBA00023125"/>
    </source>
</evidence>
<evidence type="ECO:0000259" key="5">
    <source>
        <dbReference type="PROSITE" id="PS50937"/>
    </source>
</evidence>
<dbReference type="PANTHER" id="PTHR30204:SF69">
    <property type="entry name" value="MERR-FAMILY TRANSCRIPTIONAL REGULATOR"/>
    <property type="match status" value="1"/>
</dbReference>
<keyword evidence="4" id="KW-0804">Transcription</keyword>
<dbReference type="Proteomes" id="UP000598820">
    <property type="component" value="Unassembled WGS sequence"/>
</dbReference>
<evidence type="ECO:0000313" key="7">
    <source>
        <dbReference type="Proteomes" id="UP000598820"/>
    </source>
</evidence>
<evidence type="ECO:0000256" key="2">
    <source>
        <dbReference type="ARBA" id="ARBA00023015"/>
    </source>
</evidence>
<dbReference type="GO" id="GO:0003677">
    <property type="term" value="F:DNA binding"/>
    <property type="evidence" value="ECO:0007669"/>
    <property type="project" value="UniProtKB-KW"/>
</dbReference>
<evidence type="ECO:0000313" key="6">
    <source>
        <dbReference type="EMBL" id="MBD2705784.1"/>
    </source>
</evidence>
<dbReference type="InterPro" id="IPR009061">
    <property type="entry name" value="DNA-bd_dom_put_sf"/>
</dbReference>
<dbReference type="InterPro" id="IPR047057">
    <property type="entry name" value="MerR_fam"/>
</dbReference>
<keyword evidence="3" id="KW-0238">DNA-binding</keyword>
<dbReference type="AlphaFoldDB" id="A0A927AWQ8"/>
<evidence type="ECO:0000256" key="1">
    <source>
        <dbReference type="ARBA" id="ARBA00022491"/>
    </source>
</evidence>
<feature type="domain" description="HTH merR-type" evidence="5">
    <location>
        <begin position="1"/>
        <end position="71"/>
    </location>
</feature>
<dbReference type="SUPFAM" id="SSF46955">
    <property type="entry name" value="Putative DNA-binding domain"/>
    <property type="match status" value="1"/>
</dbReference>
<keyword evidence="2" id="KW-0805">Transcription regulation</keyword>
<gene>
    <name evidence="6" type="ORF">IC229_34600</name>
</gene>
<organism evidence="6 7">
    <name type="scientific">Spirosoma profusum</name>
    <dbReference type="NCBI Taxonomy" id="2771354"/>
    <lineage>
        <taxon>Bacteria</taxon>
        <taxon>Pseudomonadati</taxon>
        <taxon>Bacteroidota</taxon>
        <taxon>Cytophagia</taxon>
        <taxon>Cytophagales</taxon>
        <taxon>Cytophagaceae</taxon>
        <taxon>Spirosoma</taxon>
    </lineage>
</organism>
<name>A0A927AWQ8_9BACT</name>
<dbReference type="GO" id="GO:0003700">
    <property type="term" value="F:DNA-binding transcription factor activity"/>
    <property type="evidence" value="ECO:0007669"/>
    <property type="project" value="InterPro"/>
</dbReference>
<evidence type="ECO:0000256" key="4">
    <source>
        <dbReference type="ARBA" id="ARBA00023163"/>
    </source>
</evidence>
<accession>A0A927AWQ8</accession>
<dbReference type="Gene3D" id="1.10.1660.10">
    <property type="match status" value="1"/>
</dbReference>
<dbReference type="PANTHER" id="PTHR30204">
    <property type="entry name" value="REDOX-CYCLING DRUG-SENSING TRANSCRIPTIONAL ACTIVATOR SOXR"/>
    <property type="match status" value="1"/>
</dbReference>
<proteinExistence type="predicted"/>
<reference evidence="6" key="1">
    <citation type="submission" date="2020-09" db="EMBL/GenBank/DDBJ databases">
        <authorList>
            <person name="Kim M.K."/>
        </authorList>
    </citation>
    <scope>NUCLEOTIDE SEQUENCE</scope>
    <source>
        <strain evidence="6">BT702</strain>
    </source>
</reference>